<proteinExistence type="predicted"/>
<keyword evidence="2" id="KW-1185">Reference proteome</keyword>
<sequence>MCERMIFRRNREPKTKSVFSLSPLILLPVSSSSAHSSFISAIIRHAIFLPVPALGQFLLLIGLYWAGGSIHASEIYLWIPSSQHSTPLSATSPIFSTLSLFISPNPAA</sequence>
<accession>A0ACB9AP18</accession>
<protein>
    <submittedName>
        <fullName evidence="1">Uncharacterized protein</fullName>
    </submittedName>
</protein>
<evidence type="ECO:0000313" key="1">
    <source>
        <dbReference type="EMBL" id="KAI3711375.1"/>
    </source>
</evidence>
<reference evidence="2" key="1">
    <citation type="journal article" date="2022" name="Mol. Ecol. Resour.">
        <title>The genomes of chicory, endive, great burdock and yacon provide insights into Asteraceae palaeo-polyploidization history and plant inulin production.</title>
        <authorList>
            <person name="Fan W."/>
            <person name="Wang S."/>
            <person name="Wang H."/>
            <person name="Wang A."/>
            <person name="Jiang F."/>
            <person name="Liu H."/>
            <person name="Zhao H."/>
            <person name="Xu D."/>
            <person name="Zhang Y."/>
        </authorList>
    </citation>
    <scope>NUCLEOTIDE SEQUENCE [LARGE SCALE GENOMIC DNA]</scope>
    <source>
        <strain evidence="2">cv. Punajuju</strain>
    </source>
</reference>
<organism evidence="1 2">
    <name type="scientific">Cichorium intybus</name>
    <name type="common">Chicory</name>
    <dbReference type="NCBI Taxonomy" id="13427"/>
    <lineage>
        <taxon>Eukaryota</taxon>
        <taxon>Viridiplantae</taxon>
        <taxon>Streptophyta</taxon>
        <taxon>Embryophyta</taxon>
        <taxon>Tracheophyta</taxon>
        <taxon>Spermatophyta</taxon>
        <taxon>Magnoliopsida</taxon>
        <taxon>eudicotyledons</taxon>
        <taxon>Gunneridae</taxon>
        <taxon>Pentapetalae</taxon>
        <taxon>asterids</taxon>
        <taxon>campanulids</taxon>
        <taxon>Asterales</taxon>
        <taxon>Asteraceae</taxon>
        <taxon>Cichorioideae</taxon>
        <taxon>Cichorieae</taxon>
        <taxon>Cichoriinae</taxon>
        <taxon>Cichorium</taxon>
    </lineage>
</organism>
<name>A0ACB9AP18_CICIN</name>
<comment type="caution">
    <text evidence="1">The sequence shown here is derived from an EMBL/GenBank/DDBJ whole genome shotgun (WGS) entry which is preliminary data.</text>
</comment>
<dbReference type="EMBL" id="CM042015">
    <property type="protein sequence ID" value="KAI3711375.1"/>
    <property type="molecule type" value="Genomic_DNA"/>
</dbReference>
<reference evidence="1 2" key="2">
    <citation type="journal article" date="2022" name="Mol. Ecol. Resour.">
        <title>The genomes of chicory, endive, great burdock and yacon provide insights into Asteraceae paleo-polyploidization history and plant inulin production.</title>
        <authorList>
            <person name="Fan W."/>
            <person name="Wang S."/>
            <person name="Wang H."/>
            <person name="Wang A."/>
            <person name="Jiang F."/>
            <person name="Liu H."/>
            <person name="Zhao H."/>
            <person name="Xu D."/>
            <person name="Zhang Y."/>
        </authorList>
    </citation>
    <scope>NUCLEOTIDE SEQUENCE [LARGE SCALE GENOMIC DNA]</scope>
    <source>
        <strain evidence="2">cv. Punajuju</strain>
        <tissue evidence="1">Leaves</tissue>
    </source>
</reference>
<gene>
    <name evidence="1" type="ORF">L2E82_41414</name>
</gene>
<dbReference type="Proteomes" id="UP001055811">
    <property type="component" value="Linkage Group LG07"/>
</dbReference>
<evidence type="ECO:0000313" key="2">
    <source>
        <dbReference type="Proteomes" id="UP001055811"/>
    </source>
</evidence>